<dbReference type="Proteomes" id="UP000824106">
    <property type="component" value="Unassembled WGS sequence"/>
</dbReference>
<sequence length="213" mass="25118">MVMAITTRDAQVVNFIEDTQLLMTATQIARYFYKTSNSKSMDSVMVIARRRLSVLAKGHYLKRMRDFVGQEYIYYQAKKPPKKVDHKLLMAEFLTTMKENHINVKEIKLEYKVLQEKYKLRPDLRIVMDFNGLEVVAFVEVDRTKTFSNSDKYINLIKNYKTDETVRKALTSNFILISVCDKKPTMDNVFWVKTDMSNFSKFKFELMEIINAL</sequence>
<dbReference type="AlphaFoldDB" id="A0A9D2G1D7"/>
<reference evidence="1" key="1">
    <citation type="journal article" date="2021" name="PeerJ">
        <title>Extensive microbial diversity within the chicken gut microbiome revealed by metagenomics and culture.</title>
        <authorList>
            <person name="Gilroy R."/>
            <person name="Ravi A."/>
            <person name="Getino M."/>
            <person name="Pursley I."/>
            <person name="Horton D.L."/>
            <person name="Alikhan N.F."/>
            <person name="Baker D."/>
            <person name="Gharbi K."/>
            <person name="Hall N."/>
            <person name="Watson M."/>
            <person name="Adriaenssens E.M."/>
            <person name="Foster-Nyarko E."/>
            <person name="Jarju S."/>
            <person name="Secka A."/>
            <person name="Antonio M."/>
            <person name="Oren A."/>
            <person name="Chaudhuri R.R."/>
            <person name="La Ragione R."/>
            <person name="Hildebrand F."/>
            <person name="Pallen M.J."/>
        </authorList>
    </citation>
    <scope>NUCLEOTIDE SEQUENCE</scope>
    <source>
        <strain evidence="1">CHK169-4300</strain>
    </source>
</reference>
<name>A0A9D2G1D7_9LACT</name>
<evidence type="ECO:0000313" key="1">
    <source>
        <dbReference type="EMBL" id="HIZ71269.1"/>
    </source>
</evidence>
<accession>A0A9D2G1D7</accession>
<proteinExistence type="predicted"/>
<comment type="caution">
    <text evidence="1">The sequence shown here is derived from an EMBL/GenBank/DDBJ whole genome shotgun (WGS) entry which is preliminary data.</text>
</comment>
<dbReference type="EMBL" id="DXAZ01000087">
    <property type="protein sequence ID" value="HIZ71269.1"/>
    <property type="molecule type" value="Genomic_DNA"/>
</dbReference>
<gene>
    <name evidence="1" type="ORF">H9808_05825</name>
</gene>
<evidence type="ECO:0000313" key="2">
    <source>
        <dbReference type="Proteomes" id="UP000824106"/>
    </source>
</evidence>
<reference evidence="1" key="2">
    <citation type="submission" date="2021-04" db="EMBL/GenBank/DDBJ databases">
        <authorList>
            <person name="Gilroy R."/>
        </authorList>
    </citation>
    <scope>NUCLEOTIDE SEQUENCE</scope>
    <source>
        <strain evidence="1">CHK169-4300</strain>
    </source>
</reference>
<protein>
    <submittedName>
        <fullName evidence="1">Uncharacterized protein</fullName>
    </submittedName>
</protein>
<organism evidence="1 2">
    <name type="scientific">Candidatus Atopostipes pullistercoris</name>
    <dbReference type="NCBI Taxonomy" id="2838467"/>
    <lineage>
        <taxon>Bacteria</taxon>
        <taxon>Bacillati</taxon>
        <taxon>Bacillota</taxon>
        <taxon>Bacilli</taxon>
        <taxon>Lactobacillales</taxon>
        <taxon>Carnobacteriaceae</taxon>
        <taxon>Atopostipes</taxon>
    </lineage>
</organism>